<sequence>MDVPLPSLRPRTPRSDSANGMQRSVDTRSAHSCCVMCVQLTREVHDLRARLDGLEQLVLFMKRHLGLRSYPLSSIEETTQEDENTPWSVSYEVDTTQTEED</sequence>
<protein>
    <submittedName>
        <fullName evidence="2">Uncharacterized protein</fullName>
    </submittedName>
</protein>
<evidence type="ECO:0000313" key="2">
    <source>
        <dbReference type="EMBL" id="KAJ3578094.1"/>
    </source>
</evidence>
<feature type="compositionally biased region" description="Low complexity" evidence="1">
    <location>
        <begin position="1"/>
        <end position="10"/>
    </location>
</feature>
<reference evidence="2" key="1">
    <citation type="submission" date="2022-07" db="EMBL/GenBank/DDBJ databases">
        <title>Genome Sequence of Xylaria arbuscula.</title>
        <authorList>
            <person name="Buettner E."/>
        </authorList>
    </citation>
    <scope>NUCLEOTIDE SEQUENCE</scope>
    <source>
        <strain evidence="2">VT107</strain>
    </source>
</reference>
<name>A0A9W8TQB5_9PEZI</name>
<feature type="region of interest" description="Disordered" evidence="1">
    <location>
        <begin position="75"/>
        <end position="101"/>
    </location>
</feature>
<feature type="compositionally biased region" description="Polar residues" evidence="1">
    <location>
        <begin position="85"/>
        <end position="101"/>
    </location>
</feature>
<proteinExistence type="predicted"/>
<dbReference type="EMBL" id="JANPWZ010000261">
    <property type="protein sequence ID" value="KAJ3578094.1"/>
    <property type="molecule type" value="Genomic_DNA"/>
</dbReference>
<accession>A0A9W8TQB5</accession>
<feature type="region of interest" description="Disordered" evidence="1">
    <location>
        <begin position="1"/>
        <end position="28"/>
    </location>
</feature>
<dbReference type="Proteomes" id="UP001148614">
    <property type="component" value="Unassembled WGS sequence"/>
</dbReference>
<dbReference type="AlphaFoldDB" id="A0A9W8TQB5"/>
<evidence type="ECO:0000313" key="3">
    <source>
        <dbReference type="Proteomes" id="UP001148614"/>
    </source>
</evidence>
<organism evidence="2 3">
    <name type="scientific">Xylaria arbuscula</name>
    <dbReference type="NCBI Taxonomy" id="114810"/>
    <lineage>
        <taxon>Eukaryota</taxon>
        <taxon>Fungi</taxon>
        <taxon>Dikarya</taxon>
        <taxon>Ascomycota</taxon>
        <taxon>Pezizomycotina</taxon>
        <taxon>Sordariomycetes</taxon>
        <taxon>Xylariomycetidae</taxon>
        <taxon>Xylariales</taxon>
        <taxon>Xylariaceae</taxon>
        <taxon>Xylaria</taxon>
    </lineage>
</organism>
<comment type="caution">
    <text evidence="2">The sequence shown here is derived from an EMBL/GenBank/DDBJ whole genome shotgun (WGS) entry which is preliminary data.</text>
</comment>
<gene>
    <name evidence="2" type="ORF">NPX13_g2473</name>
</gene>
<keyword evidence="3" id="KW-1185">Reference proteome</keyword>
<evidence type="ECO:0000256" key="1">
    <source>
        <dbReference type="SAM" id="MobiDB-lite"/>
    </source>
</evidence>